<evidence type="ECO:0000256" key="2">
    <source>
        <dbReference type="ARBA" id="ARBA00022574"/>
    </source>
</evidence>
<evidence type="ECO:0000256" key="1">
    <source>
        <dbReference type="ARBA" id="ARBA00005445"/>
    </source>
</evidence>
<dbReference type="PROSITE" id="PS50294">
    <property type="entry name" value="WD_REPEATS_REGION"/>
    <property type="match status" value="1"/>
</dbReference>
<dbReference type="STRING" id="436010.A0A167WX32"/>
<dbReference type="InterPro" id="IPR027417">
    <property type="entry name" value="P-loop_NTPase"/>
</dbReference>
<evidence type="ECO:0000256" key="4">
    <source>
        <dbReference type="ARBA" id="ARBA00022737"/>
    </source>
</evidence>
<comment type="similarity">
    <text evidence="1">Belongs to the ice-binding protein family.</text>
</comment>
<evidence type="ECO:0000313" key="8">
    <source>
        <dbReference type="Proteomes" id="UP000076532"/>
    </source>
</evidence>
<dbReference type="SUPFAM" id="SSF52540">
    <property type="entry name" value="P-loop containing nucleoside triphosphate hydrolases"/>
    <property type="match status" value="1"/>
</dbReference>
<keyword evidence="4" id="KW-0677">Repeat</keyword>
<dbReference type="AlphaFoldDB" id="A0A167WX32"/>
<evidence type="ECO:0000313" key="7">
    <source>
        <dbReference type="EMBL" id="KZP06581.1"/>
    </source>
</evidence>
<keyword evidence="3" id="KW-0732">Signal</keyword>
<keyword evidence="8" id="KW-1185">Reference proteome</keyword>
<dbReference type="SUPFAM" id="SSF50978">
    <property type="entry name" value="WD40 repeat-like"/>
    <property type="match status" value="1"/>
</dbReference>
<dbReference type="SMART" id="SM00320">
    <property type="entry name" value="WD40"/>
    <property type="match status" value="1"/>
</dbReference>
<dbReference type="PANTHER" id="PTHR10039">
    <property type="entry name" value="AMELOGENIN"/>
    <property type="match status" value="1"/>
</dbReference>
<dbReference type="InterPro" id="IPR056884">
    <property type="entry name" value="NPHP3-like_N"/>
</dbReference>
<feature type="repeat" description="WD" evidence="5">
    <location>
        <begin position="381"/>
        <end position="422"/>
    </location>
</feature>
<dbReference type="PROSITE" id="PS00678">
    <property type="entry name" value="WD_REPEATS_1"/>
    <property type="match status" value="1"/>
</dbReference>
<dbReference type="Proteomes" id="UP000076532">
    <property type="component" value="Unassembled WGS sequence"/>
</dbReference>
<dbReference type="InterPro" id="IPR007111">
    <property type="entry name" value="NACHT_NTPase"/>
</dbReference>
<dbReference type="Gene3D" id="2.130.10.10">
    <property type="entry name" value="YVTN repeat-like/Quinoprotein amine dehydrogenase"/>
    <property type="match status" value="1"/>
</dbReference>
<proteinExistence type="inferred from homology"/>
<dbReference type="PROSITE" id="PS50082">
    <property type="entry name" value="WD_REPEATS_2"/>
    <property type="match status" value="1"/>
</dbReference>
<accession>A0A167WX32</accession>
<evidence type="ECO:0000259" key="6">
    <source>
        <dbReference type="PROSITE" id="PS50837"/>
    </source>
</evidence>
<evidence type="ECO:0000256" key="3">
    <source>
        <dbReference type="ARBA" id="ARBA00022729"/>
    </source>
</evidence>
<dbReference type="Gene3D" id="3.40.50.300">
    <property type="entry name" value="P-loop containing nucleotide triphosphate hydrolases"/>
    <property type="match status" value="1"/>
</dbReference>
<keyword evidence="2 5" id="KW-0853">WD repeat</keyword>
<dbReference type="Pfam" id="PF24883">
    <property type="entry name" value="NPHP3_N"/>
    <property type="match status" value="1"/>
</dbReference>
<dbReference type="InterPro" id="IPR036322">
    <property type="entry name" value="WD40_repeat_dom_sf"/>
</dbReference>
<dbReference type="Pfam" id="PF00400">
    <property type="entry name" value="WD40"/>
    <property type="match status" value="1"/>
</dbReference>
<organism evidence="7 8">
    <name type="scientific">Athelia psychrophila</name>
    <dbReference type="NCBI Taxonomy" id="1759441"/>
    <lineage>
        <taxon>Eukaryota</taxon>
        <taxon>Fungi</taxon>
        <taxon>Dikarya</taxon>
        <taxon>Basidiomycota</taxon>
        <taxon>Agaricomycotina</taxon>
        <taxon>Agaricomycetes</taxon>
        <taxon>Agaricomycetidae</taxon>
        <taxon>Atheliales</taxon>
        <taxon>Atheliaceae</taxon>
        <taxon>Athelia</taxon>
    </lineage>
</organism>
<dbReference type="InterPro" id="IPR001680">
    <property type="entry name" value="WD40_rpt"/>
</dbReference>
<gene>
    <name evidence="7" type="ORF">FIBSPDRAFT_1053477</name>
</gene>
<dbReference type="InterPro" id="IPR021884">
    <property type="entry name" value="Ice-bd_prot"/>
</dbReference>
<reference evidence="7 8" key="1">
    <citation type="journal article" date="2016" name="Mol. Biol. Evol.">
        <title>Comparative Genomics of Early-Diverging Mushroom-Forming Fungi Provides Insights into the Origins of Lignocellulose Decay Capabilities.</title>
        <authorList>
            <person name="Nagy L.G."/>
            <person name="Riley R."/>
            <person name="Tritt A."/>
            <person name="Adam C."/>
            <person name="Daum C."/>
            <person name="Floudas D."/>
            <person name="Sun H."/>
            <person name="Yadav J.S."/>
            <person name="Pangilinan J."/>
            <person name="Larsson K.H."/>
            <person name="Matsuura K."/>
            <person name="Barry K."/>
            <person name="Labutti K."/>
            <person name="Kuo R."/>
            <person name="Ohm R.A."/>
            <person name="Bhattacharya S.S."/>
            <person name="Shirouzu T."/>
            <person name="Yoshinaga Y."/>
            <person name="Martin F.M."/>
            <person name="Grigoriev I.V."/>
            <person name="Hibbett D.S."/>
        </authorList>
    </citation>
    <scope>NUCLEOTIDE SEQUENCE [LARGE SCALE GENOMIC DNA]</scope>
    <source>
        <strain evidence="7 8">CBS 109695</strain>
    </source>
</reference>
<dbReference type="EMBL" id="KV417781">
    <property type="protein sequence ID" value="KZP06581.1"/>
    <property type="molecule type" value="Genomic_DNA"/>
</dbReference>
<name>A0A167WX32_9AGAM</name>
<evidence type="ECO:0000256" key="5">
    <source>
        <dbReference type="PROSITE-ProRule" id="PRU00221"/>
    </source>
</evidence>
<sequence length="519" mass="56026">MLDPARMDATSRPQCLEGTRTALLQSLIADLATATPETNVLWLYGVAGSGKSTISTTMAERLHDRGRRGLFLFFDQNSASQSSPDGVIRTIAYQLVLSNEDLRDAICDTIEKDAEIATRPLDAQFQTLVLAPLNSCSSKMTTPMVIILDAFDECGNAKSRRALVYLLTTNLPLLPRHFRFLITGRPELDSKNAFGSHPGIKSVSLSAVEWSGAADVLRYIQHKLNMLYRERGASDELPLGWPRTERTEQLGSRAGDSFIWAATGIRYLSAADDLDECLNRLLSQQAFSLGDLKFPQDSRGSHRGLLYWLEVLSLIGEGRAALDAMVVVEKHSNHHDDAVHRFAKDGIKFVGAFASVIADSAPHVYISTLPFAPSTSGIRSFKGHTDWVRSVAFSPDGGRVASGSDDNTIRIWDARTGEGPFEGYADWVRSVALSPDAWIFQIAGGLTIAHAQAVILSGGASAANIVWVVAGAVSLVTNIVFKGTILGATSITLQTGSSINGRLLAQTAVALQVATVTQP</sequence>
<feature type="domain" description="NACHT" evidence="6">
    <location>
        <begin position="39"/>
        <end position="186"/>
    </location>
</feature>
<dbReference type="Pfam" id="PF11999">
    <property type="entry name" value="Ice_binding"/>
    <property type="match status" value="1"/>
</dbReference>
<dbReference type="PROSITE" id="PS50837">
    <property type="entry name" value="NACHT"/>
    <property type="match status" value="1"/>
</dbReference>
<protein>
    <recommendedName>
        <fullName evidence="6">NACHT domain-containing protein</fullName>
    </recommendedName>
</protein>
<dbReference type="OrthoDB" id="2932404at2759"/>
<dbReference type="InterPro" id="IPR015943">
    <property type="entry name" value="WD40/YVTN_repeat-like_dom_sf"/>
</dbReference>
<dbReference type="InterPro" id="IPR019775">
    <property type="entry name" value="WD40_repeat_CS"/>
</dbReference>
<dbReference type="PANTHER" id="PTHR10039:SF14">
    <property type="entry name" value="NACHT DOMAIN-CONTAINING PROTEIN"/>
    <property type="match status" value="1"/>
</dbReference>